<dbReference type="Gene3D" id="3.40.50.1100">
    <property type="match status" value="2"/>
</dbReference>
<organism evidence="4 5">
    <name type="scientific">Sorangium cellulosum</name>
    <name type="common">Polyangium cellulosum</name>
    <dbReference type="NCBI Taxonomy" id="56"/>
    <lineage>
        <taxon>Bacteria</taxon>
        <taxon>Pseudomonadati</taxon>
        <taxon>Myxococcota</taxon>
        <taxon>Polyangia</taxon>
        <taxon>Polyangiales</taxon>
        <taxon>Polyangiaceae</taxon>
        <taxon>Sorangium</taxon>
    </lineage>
</organism>
<dbReference type="InterPro" id="IPR001926">
    <property type="entry name" value="TrpB-like_PALP"/>
</dbReference>
<accession>A0A150R4I3</accession>
<evidence type="ECO:0000256" key="2">
    <source>
        <dbReference type="ARBA" id="ARBA00022898"/>
    </source>
</evidence>
<reference evidence="4 5" key="1">
    <citation type="submission" date="2014-02" db="EMBL/GenBank/DDBJ databases">
        <title>The small core and large imbalanced accessory genome model reveals a collaborative survival strategy of Sorangium cellulosum strains in nature.</title>
        <authorList>
            <person name="Han K."/>
            <person name="Peng R."/>
            <person name="Blom J."/>
            <person name="Li Y.-Z."/>
        </authorList>
    </citation>
    <scope>NUCLEOTIDE SEQUENCE [LARGE SCALE GENOMIC DNA]</scope>
    <source>
        <strain evidence="4 5">So0011-07</strain>
    </source>
</reference>
<evidence type="ECO:0000256" key="1">
    <source>
        <dbReference type="ARBA" id="ARBA00001933"/>
    </source>
</evidence>
<evidence type="ECO:0000313" key="4">
    <source>
        <dbReference type="EMBL" id="KYF75134.1"/>
    </source>
</evidence>
<dbReference type="PANTHER" id="PTHR10314">
    <property type="entry name" value="CYSTATHIONINE BETA-SYNTHASE"/>
    <property type="match status" value="1"/>
</dbReference>
<dbReference type="AlphaFoldDB" id="A0A150R4I3"/>
<comment type="cofactor">
    <cofactor evidence="1">
        <name>pyridoxal 5'-phosphate</name>
        <dbReference type="ChEBI" id="CHEBI:597326"/>
    </cofactor>
</comment>
<dbReference type="InterPro" id="IPR050214">
    <property type="entry name" value="Cys_Synth/Cystath_Beta-Synth"/>
</dbReference>
<dbReference type="EMBL" id="JEMB01003157">
    <property type="protein sequence ID" value="KYF75134.1"/>
    <property type="molecule type" value="Genomic_DNA"/>
</dbReference>
<evidence type="ECO:0000259" key="3">
    <source>
        <dbReference type="Pfam" id="PF00291"/>
    </source>
</evidence>
<proteinExistence type="predicted"/>
<dbReference type="SUPFAM" id="SSF53686">
    <property type="entry name" value="Tryptophan synthase beta subunit-like PLP-dependent enzymes"/>
    <property type="match status" value="1"/>
</dbReference>
<protein>
    <recommendedName>
        <fullName evidence="3">Tryptophan synthase beta chain-like PALP domain-containing protein</fullName>
    </recommendedName>
</protein>
<keyword evidence="2" id="KW-0663">Pyridoxal phosphate</keyword>
<dbReference type="InterPro" id="IPR036052">
    <property type="entry name" value="TrpB-like_PALP_sf"/>
</dbReference>
<dbReference type="Proteomes" id="UP000075635">
    <property type="component" value="Unassembled WGS sequence"/>
</dbReference>
<comment type="caution">
    <text evidence="4">The sequence shown here is derived from an EMBL/GenBank/DDBJ whole genome shotgun (WGS) entry which is preliminary data.</text>
</comment>
<sequence length="262" mass="28366">MVEQVLRRGTLAPGVSLLAATSGNFGVALAWIGKAHGRAVEICLPEDVGNDTLALLRNLGVNLVTTPAHLGTDGAILTALDRARANPERYHYVDQFDDDDNPRAHYLSTAEEIVRQTGGAEFDCFVAGLGSTGTFMGISRRLQELNPDLRCVACQPEGSECVRGLGQLIPGDLPRIYEPHRPREVLSISQGSAREMARVVALEEGLHVGASSGAALAACFEVARRMEAAGARRARILTVFPDFDARINCDVWQTLSRFKEDR</sequence>
<feature type="domain" description="Tryptophan synthase beta chain-like PALP" evidence="3">
    <location>
        <begin position="2"/>
        <end position="242"/>
    </location>
</feature>
<dbReference type="Pfam" id="PF00291">
    <property type="entry name" value="PALP"/>
    <property type="match status" value="1"/>
</dbReference>
<name>A0A150R4I3_SORCE</name>
<dbReference type="GO" id="GO:1901605">
    <property type="term" value="P:alpha-amino acid metabolic process"/>
    <property type="evidence" value="ECO:0007669"/>
    <property type="project" value="UniProtKB-ARBA"/>
</dbReference>
<gene>
    <name evidence="4" type="ORF">BE17_37575</name>
</gene>
<evidence type="ECO:0000313" key="5">
    <source>
        <dbReference type="Proteomes" id="UP000075635"/>
    </source>
</evidence>